<keyword evidence="3" id="KW-1185">Reference proteome</keyword>
<dbReference type="Proteomes" id="UP001465755">
    <property type="component" value="Unassembled WGS sequence"/>
</dbReference>
<organism evidence="2 3">
    <name type="scientific">Symbiochloris irregularis</name>
    <dbReference type="NCBI Taxonomy" id="706552"/>
    <lineage>
        <taxon>Eukaryota</taxon>
        <taxon>Viridiplantae</taxon>
        <taxon>Chlorophyta</taxon>
        <taxon>core chlorophytes</taxon>
        <taxon>Trebouxiophyceae</taxon>
        <taxon>Trebouxiales</taxon>
        <taxon>Trebouxiaceae</taxon>
        <taxon>Symbiochloris</taxon>
    </lineage>
</organism>
<evidence type="ECO:0000313" key="3">
    <source>
        <dbReference type="Proteomes" id="UP001465755"/>
    </source>
</evidence>
<reference evidence="2 3" key="1">
    <citation type="journal article" date="2024" name="Nat. Commun.">
        <title>Phylogenomics reveals the evolutionary origins of lichenization in chlorophyte algae.</title>
        <authorList>
            <person name="Puginier C."/>
            <person name="Libourel C."/>
            <person name="Otte J."/>
            <person name="Skaloud P."/>
            <person name="Haon M."/>
            <person name="Grisel S."/>
            <person name="Petersen M."/>
            <person name="Berrin J.G."/>
            <person name="Delaux P.M."/>
            <person name="Dal Grande F."/>
            <person name="Keller J."/>
        </authorList>
    </citation>
    <scope>NUCLEOTIDE SEQUENCE [LARGE SCALE GENOMIC DNA]</scope>
    <source>
        <strain evidence="2 3">SAG 2036</strain>
    </source>
</reference>
<evidence type="ECO:0000256" key="1">
    <source>
        <dbReference type="SAM" id="MobiDB-lite"/>
    </source>
</evidence>
<accession>A0AAW1PHZ6</accession>
<name>A0AAW1PHZ6_9CHLO</name>
<gene>
    <name evidence="2" type="ORF">WJX73_010463</name>
</gene>
<feature type="compositionally biased region" description="Basic and acidic residues" evidence="1">
    <location>
        <begin position="61"/>
        <end position="72"/>
    </location>
</feature>
<protein>
    <submittedName>
        <fullName evidence="2">Uncharacterized protein</fullName>
    </submittedName>
</protein>
<feature type="region of interest" description="Disordered" evidence="1">
    <location>
        <begin position="51"/>
        <end position="93"/>
    </location>
</feature>
<dbReference type="EMBL" id="JALJOQ010000026">
    <property type="protein sequence ID" value="KAK9808222.1"/>
    <property type="molecule type" value="Genomic_DNA"/>
</dbReference>
<sequence>MQRLRCSPSLAKALRQHNASDWATLKNQVLVPAARNSQTLAIQSQILQGPKVIKDRRRRRAESSGRRKEAEQPKSFSQVEDSKTDQALAPASL</sequence>
<proteinExistence type="predicted"/>
<dbReference type="AlphaFoldDB" id="A0AAW1PHZ6"/>
<evidence type="ECO:0000313" key="2">
    <source>
        <dbReference type="EMBL" id="KAK9808222.1"/>
    </source>
</evidence>
<comment type="caution">
    <text evidence="2">The sequence shown here is derived from an EMBL/GenBank/DDBJ whole genome shotgun (WGS) entry which is preliminary data.</text>
</comment>